<sequence>MNAEMVHTVIRHGGILFEQSLLSEPWFTVFATFVAINTLGYVAITVAKVLPLPKFGRRSGRNRRAETRGIVPDNLAREIGDPADPRLRGAQWPHEH</sequence>
<keyword evidence="2" id="KW-0472">Membrane</keyword>
<keyword evidence="2" id="KW-0812">Transmembrane</keyword>
<reference evidence="3 4" key="1">
    <citation type="submission" date="2018-09" db="EMBL/GenBank/DDBJ databases">
        <title>Comparative genomics of Leucobacter spp.</title>
        <authorList>
            <person name="Reis A.C."/>
            <person name="Kolvenbach B.A."/>
            <person name="Corvini P.F.X."/>
            <person name="Nunes O.C."/>
        </authorList>
    </citation>
    <scope>NUCLEOTIDE SEQUENCE [LARGE SCALE GENOMIC DNA]</scope>
    <source>
        <strain evidence="3 4">L-1</strain>
    </source>
</reference>
<name>A0ABS1SN39_9MICO</name>
<keyword evidence="2" id="KW-1133">Transmembrane helix</keyword>
<protein>
    <submittedName>
        <fullName evidence="3">Uncharacterized protein</fullName>
    </submittedName>
</protein>
<comment type="caution">
    <text evidence="3">The sequence shown here is derived from an EMBL/GenBank/DDBJ whole genome shotgun (WGS) entry which is preliminary data.</text>
</comment>
<dbReference type="EMBL" id="QYAD01000001">
    <property type="protein sequence ID" value="MBL3689000.1"/>
    <property type="molecule type" value="Genomic_DNA"/>
</dbReference>
<dbReference type="Proteomes" id="UP001646141">
    <property type="component" value="Unassembled WGS sequence"/>
</dbReference>
<accession>A0ABS1SN39</accession>
<proteinExistence type="predicted"/>
<dbReference type="RefSeq" id="WP_202380985.1">
    <property type="nucleotide sequence ID" value="NZ_BAAAMA010000004.1"/>
</dbReference>
<feature type="transmembrane region" description="Helical" evidence="2">
    <location>
        <begin position="26"/>
        <end position="50"/>
    </location>
</feature>
<evidence type="ECO:0000256" key="2">
    <source>
        <dbReference type="SAM" id="Phobius"/>
    </source>
</evidence>
<evidence type="ECO:0000256" key="1">
    <source>
        <dbReference type="SAM" id="MobiDB-lite"/>
    </source>
</evidence>
<feature type="region of interest" description="Disordered" evidence="1">
    <location>
        <begin position="75"/>
        <end position="96"/>
    </location>
</feature>
<gene>
    <name evidence="3" type="ORF">D3226_03385</name>
</gene>
<evidence type="ECO:0000313" key="3">
    <source>
        <dbReference type="EMBL" id="MBL3689000.1"/>
    </source>
</evidence>
<evidence type="ECO:0000313" key="4">
    <source>
        <dbReference type="Proteomes" id="UP001646141"/>
    </source>
</evidence>
<keyword evidence="4" id="KW-1185">Reference proteome</keyword>
<organism evidence="3 4">
    <name type="scientific">Leucobacter chromiireducens subsp. chromiireducens</name>
    <dbReference type="NCBI Taxonomy" id="660067"/>
    <lineage>
        <taxon>Bacteria</taxon>
        <taxon>Bacillati</taxon>
        <taxon>Actinomycetota</taxon>
        <taxon>Actinomycetes</taxon>
        <taxon>Micrococcales</taxon>
        <taxon>Microbacteriaceae</taxon>
        <taxon>Leucobacter</taxon>
    </lineage>
</organism>